<dbReference type="AlphaFoldDB" id="A0A1M4DWC1"/>
<sequence>MAIDVHPHHVPRGRPELGRPGAPRLRADSEREATILVVSPAPVLTLGGVRDRPPSHYLGRFSVDSAVFDERVLRLLVDTLGEDHVMLGSDYPHPLGESPAGDLIRRAGFLPGTARAELLAADAEAFLG</sequence>
<evidence type="ECO:0000256" key="1">
    <source>
        <dbReference type="SAM" id="MobiDB-lite"/>
    </source>
</evidence>
<gene>
    <name evidence="3" type="ORF">BN4615_P374</name>
</gene>
<accession>A0A1M4DWC1</accession>
<organism evidence="3">
    <name type="scientific">Nonomuraea gerenzanensis</name>
    <dbReference type="NCBI Taxonomy" id="93944"/>
    <lineage>
        <taxon>Bacteria</taxon>
        <taxon>Bacillati</taxon>
        <taxon>Actinomycetota</taxon>
        <taxon>Actinomycetes</taxon>
        <taxon>Streptosporangiales</taxon>
        <taxon>Streptosporangiaceae</taxon>
        <taxon>Nonomuraea</taxon>
    </lineage>
</organism>
<dbReference type="Pfam" id="PF04909">
    <property type="entry name" value="Amidohydro_2"/>
    <property type="match status" value="1"/>
</dbReference>
<dbReference type="RefSeq" id="WP_225270283.1">
    <property type="nucleotide sequence ID" value="NZ_CP084058.1"/>
</dbReference>
<proteinExistence type="predicted"/>
<evidence type="ECO:0000313" key="3">
    <source>
        <dbReference type="EMBL" id="SBO90860.1"/>
    </source>
</evidence>
<dbReference type="EC" id="4.1.1.45" evidence="3"/>
<name>A0A1M4DWC1_9ACTN</name>
<protein>
    <submittedName>
        <fullName evidence="3">2-amino-3-carboxymuconate-6-semialdehyde decarboxylase</fullName>
        <ecNumber evidence="3">4.1.1.45</ecNumber>
    </submittedName>
</protein>
<evidence type="ECO:0000259" key="2">
    <source>
        <dbReference type="Pfam" id="PF04909"/>
    </source>
</evidence>
<feature type="domain" description="Amidohydrolase-related" evidence="2">
    <location>
        <begin position="52"/>
        <end position="121"/>
    </location>
</feature>
<reference evidence="3" key="1">
    <citation type="submission" date="2016-04" db="EMBL/GenBank/DDBJ databases">
        <authorList>
            <person name="Evans L.H."/>
            <person name="Alamgir A."/>
            <person name="Owens N."/>
            <person name="Weber N.D."/>
            <person name="Virtaneva K."/>
            <person name="Barbian K."/>
            <person name="Babar A."/>
            <person name="Rosenke K."/>
        </authorList>
    </citation>
    <scope>NUCLEOTIDE SEQUENCE</scope>
    <source>
        <strain evidence="3">Nono1</strain>
    </source>
</reference>
<dbReference type="InterPro" id="IPR006680">
    <property type="entry name" value="Amidohydro-rel"/>
</dbReference>
<dbReference type="GO" id="GO:0016787">
    <property type="term" value="F:hydrolase activity"/>
    <property type="evidence" value="ECO:0007669"/>
    <property type="project" value="InterPro"/>
</dbReference>
<keyword evidence="3" id="KW-0456">Lyase</keyword>
<dbReference type="InterPro" id="IPR032466">
    <property type="entry name" value="Metal_Hydrolase"/>
</dbReference>
<dbReference type="GO" id="GO:0001760">
    <property type="term" value="F:aminocarboxymuconate-semialdehyde decarboxylase activity"/>
    <property type="evidence" value="ECO:0007669"/>
    <property type="project" value="UniProtKB-EC"/>
</dbReference>
<dbReference type="Gene3D" id="3.20.20.140">
    <property type="entry name" value="Metal-dependent hydrolases"/>
    <property type="match status" value="1"/>
</dbReference>
<dbReference type="EMBL" id="LT559118">
    <property type="protein sequence ID" value="SBO90860.1"/>
    <property type="molecule type" value="Genomic_DNA"/>
</dbReference>
<feature type="region of interest" description="Disordered" evidence="1">
    <location>
        <begin position="1"/>
        <end position="23"/>
    </location>
</feature>
<dbReference type="SUPFAM" id="SSF51556">
    <property type="entry name" value="Metallo-dependent hydrolases"/>
    <property type="match status" value="1"/>
</dbReference>